<comment type="caution">
    <text evidence="9">The sequence shown here is derived from an EMBL/GenBank/DDBJ whole genome shotgun (WGS) entry which is preliminary data.</text>
</comment>
<dbReference type="InterPro" id="IPR000515">
    <property type="entry name" value="MetI-like"/>
</dbReference>
<dbReference type="PROSITE" id="PS50928">
    <property type="entry name" value="ABC_TM1"/>
    <property type="match status" value="1"/>
</dbReference>
<reference evidence="9 10" key="1">
    <citation type="submission" date="2018-11" db="EMBL/GenBank/DDBJ databases">
        <title>Trebonia kvetii gen.nov., sp.nov., a novel acidophilic actinobacterium, and proposal of the new actinobacterial family Treboniaceae fam. nov.</title>
        <authorList>
            <person name="Rapoport D."/>
            <person name="Sagova-Mareckova M."/>
            <person name="Sedlacek I."/>
            <person name="Provaznik J."/>
            <person name="Kralova S."/>
            <person name="Pavlinic D."/>
            <person name="Benes V."/>
            <person name="Kopecky J."/>
        </authorList>
    </citation>
    <scope>NUCLEOTIDE SEQUENCE [LARGE SCALE GENOMIC DNA]</scope>
    <source>
        <strain evidence="9 10">15Tr583</strain>
    </source>
</reference>
<keyword evidence="10" id="KW-1185">Reference proteome</keyword>
<dbReference type="AlphaFoldDB" id="A0A6P2C512"/>
<evidence type="ECO:0000256" key="7">
    <source>
        <dbReference type="RuleBase" id="RU363032"/>
    </source>
</evidence>
<feature type="transmembrane region" description="Helical" evidence="7">
    <location>
        <begin position="107"/>
        <end position="129"/>
    </location>
</feature>
<feature type="transmembrane region" description="Helical" evidence="7">
    <location>
        <begin position="269"/>
        <end position="291"/>
    </location>
</feature>
<dbReference type="EMBL" id="RPFW01000002">
    <property type="protein sequence ID" value="TVZ05466.1"/>
    <property type="molecule type" value="Genomic_DNA"/>
</dbReference>
<proteinExistence type="inferred from homology"/>
<dbReference type="InterPro" id="IPR050366">
    <property type="entry name" value="BP-dependent_transpt_permease"/>
</dbReference>
<gene>
    <name evidence="9" type="ORF">EAS64_13035</name>
</gene>
<evidence type="ECO:0000256" key="5">
    <source>
        <dbReference type="ARBA" id="ARBA00022989"/>
    </source>
</evidence>
<dbReference type="RefSeq" id="WP_145853167.1">
    <property type="nucleotide sequence ID" value="NZ_RPFW01000002.1"/>
</dbReference>
<evidence type="ECO:0000259" key="8">
    <source>
        <dbReference type="PROSITE" id="PS50928"/>
    </source>
</evidence>
<organism evidence="9 10">
    <name type="scientific">Trebonia kvetii</name>
    <dbReference type="NCBI Taxonomy" id="2480626"/>
    <lineage>
        <taxon>Bacteria</taxon>
        <taxon>Bacillati</taxon>
        <taxon>Actinomycetota</taxon>
        <taxon>Actinomycetes</taxon>
        <taxon>Streptosporangiales</taxon>
        <taxon>Treboniaceae</taxon>
        <taxon>Trebonia</taxon>
    </lineage>
</organism>
<evidence type="ECO:0000256" key="1">
    <source>
        <dbReference type="ARBA" id="ARBA00004651"/>
    </source>
</evidence>
<dbReference type="PANTHER" id="PTHR43386:SF1">
    <property type="entry name" value="D,D-DIPEPTIDE TRANSPORT SYSTEM PERMEASE PROTEIN DDPC-RELATED"/>
    <property type="match status" value="1"/>
</dbReference>
<evidence type="ECO:0000313" key="9">
    <source>
        <dbReference type="EMBL" id="TVZ05466.1"/>
    </source>
</evidence>
<name>A0A6P2C512_9ACTN</name>
<feature type="transmembrane region" description="Helical" evidence="7">
    <location>
        <begin position="230"/>
        <end position="249"/>
    </location>
</feature>
<evidence type="ECO:0000256" key="3">
    <source>
        <dbReference type="ARBA" id="ARBA00022475"/>
    </source>
</evidence>
<dbReference type="CDD" id="cd06261">
    <property type="entry name" value="TM_PBP2"/>
    <property type="match status" value="1"/>
</dbReference>
<dbReference type="Pfam" id="PF12911">
    <property type="entry name" value="OppC_N"/>
    <property type="match status" value="1"/>
</dbReference>
<dbReference type="PANTHER" id="PTHR43386">
    <property type="entry name" value="OLIGOPEPTIDE TRANSPORT SYSTEM PERMEASE PROTEIN APPC"/>
    <property type="match status" value="1"/>
</dbReference>
<feature type="transmembrane region" description="Helical" evidence="7">
    <location>
        <begin position="141"/>
        <end position="161"/>
    </location>
</feature>
<dbReference type="GO" id="GO:0055085">
    <property type="term" value="P:transmembrane transport"/>
    <property type="evidence" value="ECO:0007669"/>
    <property type="project" value="InterPro"/>
</dbReference>
<keyword evidence="6 7" id="KW-0472">Membrane</keyword>
<protein>
    <submittedName>
        <fullName evidence="9">ABC transporter permease</fullName>
    </submittedName>
</protein>
<keyword evidence="5 7" id="KW-1133">Transmembrane helix</keyword>
<accession>A0A6P2C512</accession>
<feature type="transmembrane region" description="Helical" evidence="7">
    <location>
        <begin position="40"/>
        <end position="62"/>
    </location>
</feature>
<keyword evidence="4 7" id="KW-0812">Transmembrane</keyword>
<dbReference type="InterPro" id="IPR035906">
    <property type="entry name" value="MetI-like_sf"/>
</dbReference>
<keyword evidence="2 7" id="KW-0813">Transport</keyword>
<keyword evidence="3" id="KW-1003">Cell membrane</keyword>
<dbReference type="Pfam" id="PF00528">
    <property type="entry name" value="BPD_transp_1"/>
    <property type="match status" value="1"/>
</dbReference>
<evidence type="ECO:0000256" key="2">
    <source>
        <dbReference type="ARBA" id="ARBA00022448"/>
    </source>
</evidence>
<dbReference type="GO" id="GO:0005886">
    <property type="term" value="C:plasma membrane"/>
    <property type="evidence" value="ECO:0007669"/>
    <property type="project" value="UniProtKB-SubCell"/>
</dbReference>
<dbReference type="OrthoDB" id="6637947at2"/>
<feature type="domain" description="ABC transmembrane type-1" evidence="8">
    <location>
        <begin position="101"/>
        <end position="291"/>
    </location>
</feature>
<dbReference type="SUPFAM" id="SSF161098">
    <property type="entry name" value="MetI-like"/>
    <property type="match status" value="1"/>
</dbReference>
<comment type="subcellular location">
    <subcellularLocation>
        <location evidence="1 7">Cell membrane</location>
        <topology evidence="1 7">Multi-pass membrane protein</topology>
    </subcellularLocation>
</comment>
<comment type="similarity">
    <text evidence="7">Belongs to the binding-protein-dependent transport system permease family.</text>
</comment>
<evidence type="ECO:0000256" key="4">
    <source>
        <dbReference type="ARBA" id="ARBA00022692"/>
    </source>
</evidence>
<evidence type="ECO:0000256" key="6">
    <source>
        <dbReference type="ARBA" id="ARBA00023136"/>
    </source>
</evidence>
<evidence type="ECO:0000313" key="10">
    <source>
        <dbReference type="Proteomes" id="UP000460272"/>
    </source>
</evidence>
<dbReference type="Gene3D" id="1.10.3720.10">
    <property type="entry name" value="MetI-like"/>
    <property type="match status" value="1"/>
</dbReference>
<dbReference type="InterPro" id="IPR025966">
    <property type="entry name" value="OppC_N"/>
</dbReference>
<sequence length="344" mass="37281">MTTTTAPGPPAAPEQAPALPAAKPRSMFRRGLEVFVENKLAMIGVVILVLIFGFCYLGPFFYHTDQVHVNLANENLSPAPGHPLGTDANGYDVLGRLMIGGQISLEVGLAAAVLATVLGTLWGAIAGYFGGWIDSVMMRLVDALLAIPTLFLALVVVSMFPPTETELILVIALTSWLTTSRLIRGEALSLRVRDYVQAMRVMGGGSARAVFRHIAPNAVGTIIVNATFQVADAILLVVALSYLGLGIRPPQTDWGGMLNAGINSVYNGYWWQIFPAGIAIILVVIAINFIGDALRDAFEVRLQRRLSHPGRAHRWLRFWILRTCAPRSSCAVAWYTPSTECPCR</sequence>
<dbReference type="Proteomes" id="UP000460272">
    <property type="component" value="Unassembled WGS sequence"/>
</dbReference>